<dbReference type="EMBL" id="CP121646">
    <property type="protein sequence ID" value="WFU65416.1"/>
    <property type="molecule type" value="Genomic_DNA"/>
</dbReference>
<proteinExistence type="predicted"/>
<reference evidence="1 2" key="1">
    <citation type="submission" date="2023-04" db="EMBL/GenBank/DDBJ databases">
        <title>Australian commercial rhizobial inoculants.</title>
        <authorList>
            <person name="Kohlmeier M.G."/>
            <person name="O'Hara G.W."/>
            <person name="Colombi E."/>
            <person name="Ramsay J.P."/>
            <person name="Terpolilli J."/>
        </authorList>
    </citation>
    <scope>NUCLEOTIDE SEQUENCE [LARGE SCALE GENOMIC DNA]</scope>
    <source>
        <strain evidence="1 2">CB627</strain>
    </source>
</reference>
<organism evidence="1 2">
    <name type="scientific">Bradyrhizobium brasilense</name>
    <dbReference type="NCBI Taxonomy" id="1419277"/>
    <lineage>
        <taxon>Bacteria</taxon>
        <taxon>Pseudomonadati</taxon>
        <taxon>Pseudomonadota</taxon>
        <taxon>Alphaproteobacteria</taxon>
        <taxon>Hyphomicrobiales</taxon>
        <taxon>Nitrobacteraceae</taxon>
        <taxon>Bradyrhizobium</taxon>
    </lineage>
</organism>
<gene>
    <name evidence="1" type="ORF">QA636_07765</name>
</gene>
<dbReference type="RefSeq" id="WP_076829470.1">
    <property type="nucleotide sequence ID" value="NZ_CP121646.1"/>
</dbReference>
<evidence type="ECO:0000313" key="2">
    <source>
        <dbReference type="Proteomes" id="UP001221546"/>
    </source>
</evidence>
<accession>A0ABY8JLZ8</accession>
<sequence length="59" mass="7047">MTKDAFDQWWEWATKPRNSNLEINVSIWRPVSMLSPEDRLDRHKVNEAVARHKEEPDAD</sequence>
<evidence type="ECO:0000313" key="1">
    <source>
        <dbReference type="EMBL" id="WFU65416.1"/>
    </source>
</evidence>
<keyword evidence="2" id="KW-1185">Reference proteome</keyword>
<name>A0ABY8JLZ8_9BRAD</name>
<dbReference type="Proteomes" id="UP001221546">
    <property type="component" value="Chromosome"/>
</dbReference>
<protein>
    <submittedName>
        <fullName evidence="1">Uncharacterized protein</fullName>
    </submittedName>
</protein>